<evidence type="ECO:0000313" key="2">
    <source>
        <dbReference type="Proteomes" id="UP000827976"/>
    </source>
</evidence>
<name>A0ACB7WKJ7_DIOAL</name>
<evidence type="ECO:0000313" key="1">
    <source>
        <dbReference type="EMBL" id="KAH7688655.1"/>
    </source>
</evidence>
<comment type="caution">
    <text evidence="1">The sequence shown here is derived from an EMBL/GenBank/DDBJ whole genome shotgun (WGS) entry which is preliminary data.</text>
</comment>
<dbReference type="Proteomes" id="UP000827976">
    <property type="component" value="Chromosome 3"/>
</dbReference>
<organism evidence="1 2">
    <name type="scientific">Dioscorea alata</name>
    <name type="common">Purple yam</name>
    <dbReference type="NCBI Taxonomy" id="55571"/>
    <lineage>
        <taxon>Eukaryota</taxon>
        <taxon>Viridiplantae</taxon>
        <taxon>Streptophyta</taxon>
        <taxon>Embryophyta</taxon>
        <taxon>Tracheophyta</taxon>
        <taxon>Spermatophyta</taxon>
        <taxon>Magnoliopsida</taxon>
        <taxon>Liliopsida</taxon>
        <taxon>Dioscoreales</taxon>
        <taxon>Dioscoreaceae</taxon>
        <taxon>Dioscorea</taxon>
    </lineage>
</organism>
<sequence>MGKSSALKRKQSKTKGFSVGDEVEVQSEDEGFRGAWYEATVVRPLPRHRRHSVVYTSLLEDAVSCRPLHEYVLDSHLRPRHPRRPGPPFQIHQVVDAFHQDGWWPGVVADVRGGRYAVYFPSTREEEEFVESDVRAHLRWVKGQWISDSEDSPGRAKEKFSLGDQVEVTRDKEIFGAAWYSGTIVKVIGKTYFLIEYASLLQGSGSGGHCEFLREIVDAQYIRPSPHKPEDVKFDLFDEVEAFWTNYWLPGVITKVLSESMYVVKPTYQKEDLELNAIDLRHHYNWTNGQWVRATQGESKKTKVGSGTKLSSYRKSKARKMPDCPSPASKTADGEVTLDTCSDTGILKQENNRKLRLDDQLQPCRDSRKKGLAKDNTKLVDLLPIERRSKISEKIGMALDSPREVAISPSLTNEHPHSEGLCRERRGESSSVVSKLPPNLSDVILHEQGMSVSKGTVKASSREPETYNSKDDMSENKTKALNLILSPSIQENNDFFSSGEWESYCCVSDVGLNLKKRRKKLVIRAPKRQRKIPDVVHTPPPGFVGNRGRPRKEGMQVKQVGTTADQAVEIDCRKEEAGLCDLDPSVNFSDAVQLQCDKNGAKQDESYLLDLNNAISEDLQGESVTIIHGSKEQERGFDVYNQPHDKHVTSQFNSSSTVEKSVDDPTKQVAAAMVSSPNRAAEGICNDGNETTINEDNQAHPPVEEVSATVQEGLVLDLPSSNKTEMRAISAENSSDSPEKNALADNSSDSPEKNSSDSPEKNALAENSSDSPEKNALAENSSDSPEKNVLVPFVRSSPMWQTIESMEIFRLLPQEPHFQPLEQHCPEFREGMAVGLMITFANFATSIRSLRITDPLTLLNEKLKALATLEANGFEVQRMRHRIEQLLDIKRKQEQSEIKRTELERQLLDRKNEKGQLNSSIMDFDKDIMELEQKILRFKEKRALAIVQRELIDSEIAILQRGAEAAEEFLASVEHQFDGAVTAPW</sequence>
<proteinExistence type="predicted"/>
<reference evidence="2" key="1">
    <citation type="journal article" date="2022" name="Nat. Commun.">
        <title>Chromosome evolution and the genetic basis of agronomically important traits in greater yam.</title>
        <authorList>
            <person name="Bredeson J.V."/>
            <person name="Lyons J.B."/>
            <person name="Oniyinde I.O."/>
            <person name="Okereke N.R."/>
            <person name="Kolade O."/>
            <person name="Nnabue I."/>
            <person name="Nwadili C.O."/>
            <person name="Hribova E."/>
            <person name="Parker M."/>
            <person name="Nwogha J."/>
            <person name="Shu S."/>
            <person name="Carlson J."/>
            <person name="Kariba R."/>
            <person name="Muthemba S."/>
            <person name="Knop K."/>
            <person name="Barton G.J."/>
            <person name="Sherwood A.V."/>
            <person name="Lopez-Montes A."/>
            <person name="Asiedu R."/>
            <person name="Jamnadass R."/>
            <person name="Muchugi A."/>
            <person name="Goodstein D."/>
            <person name="Egesi C.N."/>
            <person name="Featherston J."/>
            <person name="Asfaw A."/>
            <person name="Simpson G.G."/>
            <person name="Dolezel J."/>
            <person name="Hendre P.S."/>
            <person name="Van Deynze A."/>
            <person name="Kumar P.L."/>
            <person name="Obidiegwu J.E."/>
            <person name="Bhattacharjee R."/>
            <person name="Rokhsar D.S."/>
        </authorList>
    </citation>
    <scope>NUCLEOTIDE SEQUENCE [LARGE SCALE GENOMIC DNA]</scope>
    <source>
        <strain evidence="2">cv. TDa95/00328</strain>
    </source>
</reference>
<dbReference type="EMBL" id="CM037013">
    <property type="protein sequence ID" value="KAH7688655.1"/>
    <property type="molecule type" value="Genomic_DNA"/>
</dbReference>
<accession>A0ACB7WKJ7</accession>
<protein>
    <submittedName>
        <fullName evidence="1">Agenet domain plant type domain-containing protein</fullName>
    </submittedName>
</protein>
<gene>
    <name evidence="1" type="ORF">IHE45_03G045600</name>
</gene>
<keyword evidence="2" id="KW-1185">Reference proteome</keyword>